<organism evidence="2">
    <name type="scientific">Veillonella parvula</name>
    <name type="common">Staphylococcus parvulus</name>
    <dbReference type="NCBI Taxonomy" id="29466"/>
    <lineage>
        <taxon>Bacteria</taxon>
        <taxon>Bacillati</taxon>
        <taxon>Bacillota</taxon>
        <taxon>Negativicutes</taxon>
        <taxon>Veillonellales</taxon>
        <taxon>Veillonellaceae</taxon>
        <taxon>Veillonella</taxon>
    </lineage>
</organism>
<evidence type="ECO:0000256" key="1">
    <source>
        <dbReference type="SAM" id="MobiDB-lite"/>
    </source>
</evidence>
<dbReference type="AlphaFoldDB" id="A0A6N3BSF9"/>
<evidence type="ECO:0000313" key="2">
    <source>
        <dbReference type="EMBL" id="VYU06154.1"/>
    </source>
</evidence>
<dbReference type="EMBL" id="CACRUG010000006">
    <property type="protein sequence ID" value="VYU06154.1"/>
    <property type="molecule type" value="Genomic_DNA"/>
</dbReference>
<feature type="compositionally biased region" description="Basic and acidic residues" evidence="1">
    <location>
        <begin position="482"/>
        <end position="493"/>
    </location>
</feature>
<accession>A0A6N3BSF9</accession>
<protein>
    <submittedName>
        <fullName evidence="2">Uncharacterized protein</fullName>
    </submittedName>
</protein>
<feature type="region of interest" description="Disordered" evidence="1">
    <location>
        <begin position="482"/>
        <end position="554"/>
    </location>
</feature>
<dbReference type="RefSeq" id="WP_156697364.1">
    <property type="nucleotide sequence ID" value="NZ_CACRUG010000006.1"/>
</dbReference>
<name>A0A6N3BSF9_VEIPA</name>
<proteinExistence type="predicted"/>
<gene>
    <name evidence="2" type="ORF">VPLFYP99_01877</name>
</gene>
<reference evidence="2" key="1">
    <citation type="submission" date="2019-11" db="EMBL/GenBank/DDBJ databases">
        <authorList>
            <person name="Feng L."/>
        </authorList>
    </citation>
    <scope>NUCLEOTIDE SEQUENCE</scope>
    <source>
        <strain evidence="2">VparvulaLFYP99</strain>
    </source>
</reference>
<sequence length="654" mass="71880">MCLQWRFPDNGNGMEYGLETGDIDIFKKDPIGSLAREICQNSIDANRGIHPTRIEFSTFDVARNDIPGIEELSEQIEACYQYRKDDKKEGAAIQAIHSMINLPIIPCLRISDFNTTGLIGVSTFERGVPFYNLTKTSGTSFKGAGSGGSKGIGKAAAFVASGTRTVFYSTYTQREEKGYIGISKLRSVPIDADGYKMSVAEGYYGCKEDSFPCVDSELYLDLTFTRAYGDYGTDLYLIGFGHRANWKSDLMFKLLDSFMVAFVKGLLEVTVDNITLSKDTIKKIIYDVTSFPGKDASSLKSIMAQYELLTSVDNVTHIEKIVKGYGPINVLVKSYSQGESHRATGTCDIIRYPYMKITSHGVGRLIPYSAMCIIENGDLNEALRRMENAEHTAWSWERLEGEEAQSNAKSTLSRLKNLISRAINEALKTEVGDKTDIAGAGAYLPSVEDSEPLDGEALGGDSKEFTHIGKIRQNQADYKRVELENDKDDKMDRSVTTPVSGDDSKNNAEISNPEGDQGSTGVHVGGGTSVDAGHPTNTNNTDIDESSPKKGYTRKLLGGIRSRNMYDKSREKFLLTFVSNCNEANCDIVIKEIGESSDTYEVDIISAEINGESCTIKDGVIKGISLESGKKYTVSYNVSKGSRFATGVEFYANR</sequence>
<feature type="region of interest" description="Disordered" evidence="1">
    <location>
        <begin position="443"/>
        <end position="470"/>
    </location>
</feature>